<keyword evidence="3" id="KW-1015">Disulfide bond</keyword>
<protein>
    <submittedName>
        <fullName evidence="8">Unannotated protein</fullName>
    </submittedName>
</protein>
<dbReference type="PANTHER" id="PTHR42852">
    <property type="entry name" value="THIOL:DISULFIDE INTERCHANGE PROTEIN DSBE"/>
    <property type="match status" value="1"/>
</dbReference>
<evidence type="ECO:0000256" key="3">
    <source>
        <dbReference type="ARBA" id="ARBA00023157"/>
    </source>
</evidence>
<accession>A0A6J7BE00</accession>
<evidence type="ECO:0000259" key="5">
    <source>
        <dbReference type="PROSITE" id="PS51352"/>
    </source>
</evidence>
<dbReference type="GO" id="GO:0017004">
    <property type="term" value="P:cytochrome complex assembly"/>
    <property type="evidence" value="ECO:0007669"/>
    <property type="project" value="UniProtKB-KW"/>
</dbReference>
<proteinExistence type="predicted"/>
<dbReference type="Gene3D" id="3.40.30.10">
    <property type="entry name" value="Glutaredoxin"/>
    <property type="match status" value="1"/>
</dbReference>
<sequence>MKYFSVLLSFALVACSSQSAPPQAKEIAIVECATLSTSAGANEMPTTELPCLTESGLTSKKYALNSINGPFVLNVWGSWCTSCIAELPFFVDLNNTKAVQIVGLDVEEAQASDAITFAKKKAMAWPQIHDPNGATRGVFGMGVPVTWFIDKNGHVAFKKVGEIHSLAELKGLLKTHLGISA</sequence>
<keyword evidence="2" id="KW-0201">Cytochrome c-type biogenesis</keyword>
<evidence type="ECO:0000313" key="6">
    <source>
        <dbReference type="EMBL" id="CAB4685963.1"/>
    </source>
</evidence>
<dbReference type="InterPro" id="IPR013766">
    <property type="entry name" value="Thioredoxin_domain"/>
</dbReference>
<evidence type="ECO:0000313" key="9">
    <source>
        <dbReference type="EMBL" id="CAB5078231.1"/>
    </source>
</evidence>
<organism evidence="8">
    <name type="scientific">freshwater metagenome</name>
    <dbReference type="NCBI Taxonomy" id="449393"/>
    <lineage>
        <taxon>unclassified sequences</taxon>
        <taxon>metagenomes</taxon>
        <taxon>ecological metagenomes</taxon>
    </lineage>
</organism>
<dbReference type="GO" id="GO:0016491">
    <property type="term" value="F:oxidoreductase activity"/>
    <property type="evidence" value="ECO:0007669"/>
    <property type="project" value="InterPro"/>
</dbReference>
<evidence type="ECO:0000313" key="7">
    <source>
        <dbReference type="EMBL" id="CAB4708166.1"/>
    </source>
</evidence>
<gene>
    <name evidence="6" type="ORF">UFOPK2342_01484</name>
    <name evidence="7" type="ORF">UFOPK2423_01566</name>
    <name evidence="8" type="ORF">UFOPK3266_00651</name>
    <name evidence="9" type="ORF">UFOPK4367_01547</name>
</gene>
<dbReference type="Pfam" id="PF00578">
    <property type="entry name" value="AhpC-TSA"/>
    <property type="match status" value="1"/>
</dbReference>
<dbReference type="SUPFAM" id="SSF52833">
    <property type="entry name" value="Thioredoxin-like"/>
    <property type="match status" value="1"/>
</dbReference>
<dbReference type="PROSITE" id="PS51257">
    <property type="entry name" value="PROKAR_LIPOPROTEIN"/>
    <property type="match status" value="1"/>
</dbReference>
<name>A0A6J7BE00_9ZZZZ</name>
<dbReference type="InterPro" id="IPR036249">
    <property type="entry name" value="Thioredoxin-like_sf"/>
</dbReference>
<evidence type="ECO:0000313" key="8">
    <source>
        <dbReference type="EMBL" id="CAB4842508.1"/>
    </source>
</evidence>
<comment type="subcellular location">
    <subcellularLocation>
        <location evidence="1">Cell envelope</location>
    </subcellularLocation>
</comment>
<dbReference type="PANTHER" id="PTHR42852:SF6">
    <property type="entry name" value="THIOL:DISULFIDE INTERCHANGE PROTEIN DSBE"/>
    <property type="match status" value="1"/>
</dbReference>
<reference evidence="8" key="1">
    <citation type="submission" date="2020-05" db="EMBL/GenBank/DDBJ databases">
        <authorList>
            <person name="Chiriac C."/>
            <person name="Salcher M."/>
            <person name="Ghai R."/>
            <person name="Kavagutti S V."/>
        </authorList>
    </citation>
    <scope>NUCLEOTIDE SEQUENCE</scope>
</reference>
<feature type="domain" description="Thioredoxin" evidence="5">
    <location>
        <begin position="43"/>
        <end position="178"/>
    </location>
</feature>
<evidence type="ECO:0000256" key="2">
    <source>
        <dbReference type="ARBA" id="ARBA00022748"/>
    </source>
</evidence>
<dbReference type="EMBL" id="CAEZXB010000039">
    <property type="protein sequence ID" value="CAB4685963.1"/>
    <property type="molecule type" value="Genomic_DNA"/>
</dbReference>
<dbReference type="GO" id="GO:0016209">
    <property type="term" value="F:antioxidant activity"/>
    <property type="evidence" value="ECO:0007669"/>
    <property type="project" value="InterPro"/>
</dbReference>
<keyword evidence="4" id="KW-0676">Redox-active center</keyword>
<dbReference type="CDD" id="cd02966">
    <property type="entry name" value="TlpA_like_family"/>
    <property type="match status" value="1"/>
</dbReference>
<evidence type="ECO:0000256" key="4">
    <source>
        <dbReference type="ARBA" id="ARBA00023284"/>
    </source>
</evidence>
<dbReference type="InterPro" id="IPR000866">
    <property type="entry name" value="AhpC/TSA"/>
</dbReference>
<dbReference type="PROSITE" id="PS51352">
    <property type="entry name" value="THIOREDOXIN_2"/>
    <property type="match status" value="1"/>
</dbReference>
<dbReference type="EMBL" id="CAFBRC010000158">
    <property type="protein sequence ID" value="CAB5078231.1"/>
    <property type="molecule type" value="Genomic_DNA"/>
</dbReference>
<dbReference type="GO" id="GO:0030313">
    <property type="term" value="C:cell envelope"/>
    <property type="evidence" value="ECO:0007669"/>
    <property type="project" value="UniProtKB-SubCell"/>
</dbReference>
<dbReference type="InterPro" id="IPR050553">
    <property type="entry name" value="Thioredoxin_ResA/DsbE_sf"/>
</dbReference>
<dbReference type="AlphaFoldDB" id="A0A6J7BE00"/>
<dbReference type="EMBL" id="CAFBAA010000012">
    <property type="protein sequence ID" value="CAB4842508.1"/>
    <property type="molecule type" value="Genomic_DNA"/>
</dbReference>
<dbReference type="EMBL" id="CAEZXN010000057">
    <property type="protein sequence ID" value="CAB4708166.1"/>
    <property type="molecule type" value="Genomic_DNA"/>
</dbReference>
<evidence type="ECO:0000256" key="1">
    <source>
        <dbReference type="ARBA" id="ARBA00004196"/>
    </source>
</evidence>